<keyword evidence="1" id="KW-0808">Transferase</keyword>
<dbReference type="Pfam" id="PF13692">
    <property type="entry name" value="Glyco_trans_1_4"/>
    <property type="match status" value="1"/>
</dbReference>
<dbReference type="GO" id="GO:0016757">
    <property type="term" value="F:glycosyltransferase activity"/>
    <property type="evidence" value="ECO:0007669"/>
    <property type="project" value="TreeGrafter"/>
</dbReference>
<evidence type="ECO:0000313" key="3">
    <source>
        <dbReference type="Proteomes" id="UP001268256"/>
    </source>
</evidence>
<proteinExistence type="predicted"/>
<reference evidence="3" key="1">
    <citation type="submission" date="2023-07" db="EMBL/GenBank/DDBJ databases">
        <authorList>
            <person name="Luz R."/>
            <person name="Cordeiro R."/>
            <person name="Fonseca A."/>
            <person name="Goncalves V."/>
        </authorList>
    </citation>
    <scope>NUCLEOTIDE SEQUENCE [LARGE SCALE GENOMIC DNA]</scope>
    <source>
        <strain evidence="3">BACA0444</strain>
    </source>
</reference>
<accession>A0AAE4FVB2</accession>
<dbReference type="SUPFAM" id="SSF53448">
    <property type="entry name" value="Nucleotide-diphospho-sugar transferases"/>
    <property type="match status" value="1"/>
</dbReference>
<dbReference type="Gene3D" id="3.40.50.2000">
    <property type="entry name" value="Glycogen Phosphorylase B"/>
    <property type="match status" value="1"/>
</dbReference>
<dbReference type="Proteomes" id="UP001268256">
    <property type="component" value="Unassembled WGS sequence"/>
</dbReference>
<dbReference type="CDD" id="cd03809">
    <property type="entry name" value="GT4_MtfB-like"/>
    <property type="match status" value="1"/>
</dbReference>
<organism evidence="2 3">
    <name type="scientific">Pseudocalidococcus azoricus BACA0444</name>
    <dbReference type="NCBI Taxonomy" id="2918990"/>
    <lineage>
        <taxon>Bacteria</taxon>
        <taxon>Bacillati</taxon>
        <taxon>Cyanobacteriota</taxon>
        <taxon>Cyanophyceae</taxon>
        <taxon>Acaryochloridales</taxon>
        <taxon>Thermosynechococcaceae</taxon>
        <taxon>Pseudocalidococcus</taxon>
        <taxon>Pseudocalidococcus azoricus</taxon>
    </lineage>
</organism>
<name>A0AAE4FVB2_9CYAN</name>
<comment type="caution">
    <text evidence="2">The sequence shown here is derived from an EMBL/GenBank/DDBJ whole genome shotgun (WGS) entry which is preliminary data.</text>
</comment>
<dbReference type="SUPFAM" id="SSF53756">
    <property type="entry name" value="UDP-Glycosyltransferase/glycogen phosphorylase"/>
    <property type="match status" value="1"/>
</dbReference>
<gene>
    <name evidence="2" type="ORF">RIF25_14170</name>
</gene>
<keyword evidence="3" id="KW-1185">Reference proteome</keyword>
<dbReference type="AlphaFoldDB" id="A0AAE4FVB2"/>
<dbReference type="InterPro" id="IPR029044">
    <property type="entry name" value="Nucleotide-diphossugar_trans"/>
</dbReference>
<dbReference type="PANTHER" id="PTHR46401:SF2">
    <property type="entry name" value="GLYCOSYLTRANSFERASE WBBK-RELATED"/>
    <property type="match status" value="1"/>
</dbReference>
<sequence length="842" mass="95224">MDFAAEVVPGQKAFGLAWGYGVMTSIGQNLGQMGVPTELPIHFFTIVLNGQPFIEYHLQVFQALELPWHWHVIEGVAELKHDTAWSVAQGGRIDPSLHRNGLSIDGTTEYLDGIAARFPEHITLYRPPPGQFWDGKREMVNAPLRNIQADCLLWQIDADELWTAGQITTTHAHFVRNPDLTAAFYWCHYFVGPHLVVASRYCYSQNPEQEWLRTWRYQPGMSWAKHEPPQLVNLKGEDVSRINPIHHDDTEALGLVFQHFAYVLPEQITFKEKYYGYRDALSQWQRLQSESGFPVFLRNYFAWVTDDTVVDLAAHCGVLPVAVADQAQESRPAWHFRTESELAQIPRPTPNAAPKIAVDAVFFQLLHSGIGRVWRSIFQAWVKSGFAENVLILDRAQTAPRLPGLRYRLIHPYNQEAAGEDSLKLQAICDQAGIELFISTYYTTPIHTPTVLLVHDMIPEVLGFDLTVSGWREKQLAILYASAYLTVSKHTAKDLIRFFPGLDQSQIYLTYNGLDSTFQPANQTQIKSFRTRMGLEKPYFLVVGDRVGFDGYKNIQLFFTAFNQIPNKAELQIFCVGGQSKLEPELAQIVSHESIKMARLTDAELAIAYSGAIALVYPSRYEGFGLPVLEAMACGCPVITCHNSAIPEVAGTAALYVSADDPTDMIQALAKVQIPEVRAGLIQAGLAQSRQFSWTTMAEEVANVLTRVLQQQAEQGETPASFKQKLIWQKFRHLQAELAKTQAPGQDTFGLEHLLFLVQEMESSKFWQLRRMAHKLQKLIGRPGLVDEVIIDLAKPPELQLLQAKQRINWIKTSKFWQLRKRWLKLRQNLGLPGDDPDSPLV</sequence>
<protein>
    <submittedName>
        <fullName evidence="2">Glycosyltransferase family 1 protein</fullName>
    </submittedName>
</protein>
<evidence type="ECO:0000313" key="2">
    <source>
        <dbReference type="EMBL" id="MDS3861947.1"/>
    </source>
</evidence>
<dbReference type="EMBL" id="JAVMIP010000019">
    <property type="protein sequence ID" value="MDS3861947.1"/>
    <property type="molecule type" value="Genomic_DNA"/>
</dbReference>
<evidence type="ECO:0000256" key="1">
    <source>
        <dbReference type="ARBA" id="ARBA00022679"/>
    </source>
</evidence>
<dbReference type="GO" id="GO:0009103">
    <property type="term" value="P:lipopolysaccharide biosynthetic process"/>
    <property type="evidence" value="ECO:0007669"/>
    <property type="project" value="TreeGrafter"/>
</dbReference>
<dbReference type="PANTHER" id="PTHR46401">
    <property type="entry name" value="GLYCOSYLTRANSFERASE WBBK-RELATED"/>
    <property type="match status" value="1"/>
</dbReference>